<evidence type="ECO:0000256" key="1">
    <source>
        <dbReference type="PIRSR" id="PIRSR600888-1"/>
    </source>
</evidence>
<dbReference type="UniPathway" id="UPA00124"/>
<evidence type="ECO:0000256" key="2">
    <source>
        <dbReference type="PIRSR" id="PIRSR600888-3"/>
    </source>
</evidence>
<evidence type="ECO:0000313" key="4">
    <source>
        <dbReference type="EMBL" id="QKR00837.1"/>
    </source>
</evidence>
<evidence type="ECO:0000313" key="5">
    <source>
        <dbReference type="Proteomes" id="UP000509301"/>
    </source>
</evidence>
<evidence type="ECO:0000256" key="3">
    <source>
        <dbReference type="RuleBase" id="RU364069"/>
    </source>
</evidence>
<name>A0A6N0NX75_9CREN</name>
<dbReference type="Pfam" id="PF00908">
    <property type="entry name" value="dTDP_sugar_isom"/>
    <property type="match status" value="1"/>
</dbReference>
<dbReference type="InterPro" id="IPR011051">
    <property type="entry name" value="RmlC_Cupin_sf"/>
</dbReference>
<proteinExistence type="inferred from homology"/>
<comment type="function">
    <text evidence="3">Catalyzes the epimerization of the C3' and C5'positions of dTDP-6-deoxy-D-xylo-4-hexulose, forming dTDP-6-deoxy-L-lyxo-4-hexulose.</text>
</comment>
<dbReference type="InterPro" id="IPR014710">
    <property type="entry name" value="RmlC-like_jellyroll"/>
</dbReference>
<dbReference type="Proteomes" id="UP000509301">
    <property type="component" value="Chromosome"/>
</dbReference>
<dbReference type="GO" id="GO:0008830">
    <property type="term" value="F:dTDP-4-dehydrorhamnose 3,5-epimerase activity"/>
    <property type="evidence" value="ECO:0007669"/>
    <property type="project" value="UniProtKB-UniRule"/>
</dbReference>
<comment type="catalytic activity">
    <reaction evidence="3">
        <text>dTDP-4-dehydro-6-deoxy-alpha-D-glucose = dTDP-4-dehydro-beta-L-rhamnose</text>
        <dbReference type="Rhea" id="RHEA:16969"/>
        <dbReference type="ChEBI" id="CHEBI:57649"/>
        <dbReference type="ChEBI" id="CHEBI:62830"/>
        <dbReference type="EC" id="5.1.3.13"/>
    </reaction>
</comment>
<sequence length="186" mass="21317">MPFTFKRLEVPEVVLVEARQFSDERGHFEELYKRSDFRGYVPCDFVQVNHSFSRRGVLRGLHFQLKPVPQGKLVSVVSGRIYDVAVDLRRGSPSYKRWVSAELTPGKLLWVPAGFAHGFLALEDSHVVYFVTREFSKEHDSGIRYDDPEVGVEWPRVEGLVLSEKDRGLPLLRDSKANFEYGDGLC</sequence>
<dbReference type="RefSeq" id="WP_174632234.1">
    <property type="nucleotide sequence ID" value="NZ_CP049074.1"/>
</dbReference>
<dbReference type="OrthoDB" id="2990at2157"/>
<feature type="active site" description="Proton donor" evidence="1">
    <location>
        <position position="129"/>
    </location>
</feature>
<dbReference type="NCBIfam" id="TIGR01221">
    <property type="entry name" value="rmlC"/>
    <property type="match status" value="1"/>
</dbReference>
<dbReference type="GO" id="GO:0005829">
    <property type="term" value="C:cytosol"/>
    <property type="evidence" value="ECO:0007669"/>
    <property type="project" value="TreeGrafter"/>
</dbReference>
<dbReference type="PANTHER" id="PTHR21047:SF2">
    <property type="entry name" value="THYMIDINE DIPHOSPHO-4-KETO-RHAMNOSE 3,5-EPIMERASE"/>
    <property type="match status" value="1"/>
</dbReference>
<dbReference type="EMBL" id="CP049074">
    <property type="protein sequence ID" value="QKR00837.1"/>
    <property type="molecule type" value="Genomic_DNA"/>
</dbReference>
<dbReference type="AlphaFoldDB" id="A0A6N0NX75"/>
<keyword evidence="5" id="KW-1185">Reference proteome</keyword>
<comment type="similarity">
    <text evidence="3">Belongs to the dTDP-4-dehydrorhamnose 3,5-epimerase family.</text>
</comment>
<dbReference type="CDD" id="cd00438">
    <property type="entry name" value="cupin_RmlC"/>
    <property type="match status" value="1"/>
</dbReference>
<organism evidence="4 5">
    <name type="scientific">Metallosphaera tengchongensis</name>
    <dbReference type="NCBI Taxonomy" id="1532350"/>
    <lineage>
        <taxon>Archaea</taxon>
        <taxon>Thermoproteota</taxon>
        <taxon>Thermoprotei</taxon>
        <taxon>Sulfolobales</taxon>
        <taxon>Sulfolobaceae</taxon>
        <taxon>Metallosphaera</taxon>
    </lineage>
</organism>
<dbReference type="GO" id="GO:0000271">
    <property type="term" value="P:polysaccharide biosynthetic process"/>
    <property type="evidence" value="ECO:0007669"/>
    <property type="project" value="TreeGrafter"/>
</dbReference>
<gene>
    <name evidence="4" type="primary">rfbC</name>
    <name evidence="4" type="ORF">GWK48_10985</name>
</gene>
<reference evidence="4 5" key="1">
    <citation type="submission" date="2020-02" db="EMBL/GenBank/DDBJ databases">
        <title>Comparative genome analysis reveals the metabolism and evolution of the thermophilic archaeal genus Metallosphaera.</title>
        <authorList>
            <person name="Jiang C."/>
        </authorList>
    </citation>
    <scope>NUCLEOTIDE SEQUENCE [LARGE SCALE GENOMIC DNA]</scope>
    <source>
        <strain evidence="4 5">Ric-A</strain>
    </source>
</reference>
<dbReference type="KEGG" id="mten:GWK48_10985"/>
<feature type="active site" description="Proton acceptor" evidence="1">
    <location>
        <position position="62"/>
    </location>
</feature>
<dbReference type="PANTHER" id="PTHR21047">
    <property type="entry name" value="DTDP-6-DEOXY-D-GLUCOSE-3,5 EPIMERASE"/>
    <property type="match status" value="1"/>
</dbReference>
<dbReference type="EC" id="5.1.3.13" evidence="3"/>
<dbReference type="InterPro" id="IPR000888">
    <property type="entry name" value="RmlC-like"/>
</dbReference>
<comment type="pathway">
    <text evidence="3">Carbohydrate biosynthesis; dTDP-L-rhamnose biosynthesis.</text>
</comment>
<dbReference type="GO" id="GO:0019305">
    <property type="term" value="P:dTDP-rhamnose biosynthetic process"/>
    <property type="evidence" value="ECO:0007669"/>
    <property type="project" value="UniProtKB-UniRule"/>
</dbReference>
<feature type="site" description="Participates in a stacking interaction with the thymidine ring of dTDP-4-oxo-6-deoxyglucose" evidence="2">
    <location>
        <position position="135"/>
    </location>
</feature>
<comment type="subunit">
    <text evidence="3">Homodimer.</text>
</comment>
<dbReference type="Gene3D" id="2.60.120.10">
    <property type="entry name" value="Jelly Rolls"/>
    <property type="match status" value="1"/>
</dbReference>
<protein>
    <recommendedName>
        <fullName evidence="3">dTDP-4-dehydrorhamnose 3,5-epimerase</fullName>
        <ecNumber evidence="3">5.1.3.13</ecNumber>
    </recommendedName>
    <alternativeName>
        <fullName evidence="3">Thymidine diphospho-4-keto-rhamnose 3,5-epimerase</fullName>
    </alternativeName>
</protein>
<dbReference type="GeneID" id="55642474"/>
<accession>A0A6N0NX75</accession>
<keyword evidence="3 4" id="KW-0413">Isomerase</keyword>
<dbReference type="SUPFAM" id="SSF51182">
    <property type="entry name" value="RmlC-like cupins"/>
    <property type="match status" value="1"/>
</dbReference>